<dbReference type="EMBL" id="MU865791">
    <property type="protein sequence ID" value="KAK4220459.1"/>
    <property type="molecule type" value="Genomic_DNA"/>
</dbReference>
<keyword evidence="1" id="KW-0863">Zinc-finger</keyword>
<evidence type="ECO:0000256" key="3">
    <source>
        <dbReference type="SAM" id="MobiDB-lite"/>
    </source>
</evidence>
<dbReference type="Pfam" id="PF08284">
    <property type="entry name" value="RVP_2"/>
    <property type="match status" value="1"/>
</dbReference>
<gene>
    <name evidence="5" type="ORF">QBC38DRAFT_505715</name>
</gene>
<feature type="region of interest" description="Disordered" evidence="3">
    <location>
        <begin position="512"/>
        <end position="557"/>
    </location>
</feature>
<accession>A0AAN6YJJ0</accession>
<protein>
    <recommendedName>
        <fullName evidence="4">CCHC-type domain-containing protein</fullName>
    </recommendedName>
</protein>
<evidence type="ECO:0000313" key="6">
    <source>
        <dbReference type="Proteomes" id="UP001301958"/>
    </source>
</evidence>
<keyword evidence="6" id="KW-1185">Reference proteome</keyword>
<evidence type="ECO:0000259" key="4">
    <source>
        <dbReference type="PROSITE" id="PS50158"/>
    </source>
</evidence>
<sequence>MAVTTEEKAERAAALAENARKQVHFDVNEVHLRDPDINKTADTNLRRRSQVFQTLPQVADAVASHAEGRSDVADDESQYQEANEGQPTMTKLQLKTAMNDAIEEARWVCTEAEIRQDLLEKVDNLAVTYGKLAPAFPFNPVTRDGKDAFTFSGLMSQERFQQLMEENPSAMFQEMKIRAILMKAYSDQAEQLHMILIKMNHDIDVLASWMNYIIDEGGVPPEICNLPRGCTIDLTQPVDPAPAQPADTSPTVDPATAENDAITIANLSEEISDLQGQLNAKDKELQELQMTVSHLANANRTVSMAPSIAVQSEHTHASCMSGSTKRSAKLVDPCLFFNDESKDTVAFEVWYRAIKNKLEVNRDHFHDDHSAAAYITSRLAGNAASQLLPYLRDSHPNQLTTSKDILSHLWSEYYDPNVEKQALLQFNDLDMKPGQDFREFKNTFVRLAGECRRPKSDWKEEFNRRLTPALQTTLLMPYMDPTVDFEKFCLAGSVAAHTLWNVRQKRERLAAERAKTQSTISNSNDYSYNNKSKKNINSTSTSSAATSTGAARTNRSEAEITRLAREGRCFVCEEKGHRSRACPKDKDKIATIQNIVDNFGLSQLDSLSGLGCIATLDEYQKAHKPNFLDDHLGGKPFTIPGVIVENGKSLNTNDSLVDSGANGDKFVGVHFARILIDKLGAKVKSDFDPRYVTDFHEGATKQIDVTLEATLIVQGRLFVKETFIVVDSNHDLILGRIWLGKNKILVDCDRRRLIFPQDMGLHPARWMHIPMDDAGELLSDPKYQEDVDRREKLMEKEDERRRAGNHVRRRIRDIEEEIQRKAAEPPTPLPAPPDGPLGYERPKELVHTPSRTPFGRDPVQRDILCQI</sequence>
<name>A0AAN6YJJ0_9PEZI</name>
<dbReference type="CDD" id="cd00303">
    <property type="entry name" value="retropepsin_like"/>
    <property type="match status" value="1"/>
</dbReference>
<dbReference type="InterPro" id="IPR001878">
    <property type="entry name" value="Znf_CCHC"/>
</dbReference>
<reference evidence="5" key="2">
    <citation type="submission" date="2023-05" db="EMBL/GenBank/DDBJ databases">
        <authorList>
            <consortium name="Lawrence Berkeley National Laboratory"/>
            <person name="Steindorff A."/>
            <person name="Hensen N."/>
            <person name="Bonometti L."/>
            <person name="Westerberg I."/>
            <person name="Brannstrom I.O."/>
            <person name="Guillou S."/>
            <person name="Cros-Aarteil S."/>
            <person name="Calhoun S."/>
            <person name="Haridas S."/>
            <person name="Kuo A."/>
            <person name="Mondo S."/>
            <person name="Pangilinan J."/>
            <person name="Riley R."/>
            <person name="Labutti K."/>
            <person name="Andreopoulos B."/>
            <person name="Lipzen A."/>
            <person name="Chen C."/>
            <person name="Yanf M."/>
            <person name="Daum C."/>
            <person name="Ng V."/>
            <person name="Clum A."/>
            <person name="Ohm R."/>
            <person name="Martin F."/>
            <person name="Silar P."/>
            <person name="Natvig D."/>
            <person name="Lalanne C."/>
            <person name="Gautier V."/>
            <person name="Ament-Velasquez S.L."/>
            <person name="Kruys A."/>
            <person name="Hutchinson M.I."/>
            <person name="Powell A.J."/>
            <person name="Barry K."/>
            <person name="Miller A.N."/>
            <person name="Grigoriev I.V."/>
            <person name="Debuchy R."/>
            <person name="Gladieux P."/>
            <person name="Thoren M.H."/>
            <person name="Johannesson H."/>
        </authorList>
    </citation>
    <scope>NUCLEOTIDE SEQUENCE</scope>
    <source>
        <strain evidence="5">CBS 990.96</strain>
    </source>
</reference>
<dbReference type="GO" id="GO:0008270">
    <property type="term" value="F:zinc ion binding"/>
    <property type="evidence" value="ECO:0007669"/>
    <property type="project" value="UniProtKB-KW"/>
</dbReference>
<dbReference type="InterPro" id="IPR021109">
    <property type="entry name" value="Peptidase_aspartic_dom_sf"/>
</dbReference>
<dbReference type="PROSITE" id="PS50158">
    <property type="entry name" value="ZF_CCHC"/>
    <property type="match status" value="1"/>
</dbReference>
<feature type="compositionally biased region" description="Basic and acidic residues" evidence="3">
    <location>
        <begin position="782"/>
        <end position="802"/>
    </location>
</feature>
<keyword evidence="1" id="KW-0862">Zinc</keyword>
<keyword evidence="1" id="KW-0479">Metal-binding</keyword>
<keyword evidence="2" id="KW-0175">Coiled coil</keyword>
<feature type="compositionally biased region" description="Low complexity" evidence="3">
    <location>
        <begin position="518"/>
        <end position="553"/>
    </location>
</feature>
<dbReference type="Proteomes" id="UP001301958">
    <property type="component" value="Unassembled WGS sequence"/>
</dbReference>
<evidence type="ECO:0000256" key="2">
    <source>
        <dbReference type="SAM" id="Coils"/>
    </source>
</evidence>
<dbReference type="InterPro" id="IPR036875">
    <property type="entry name" value="Znf_CCHC_sf"/>
</dbReference>
<dbReference type="GO" id="GO:0003676">
    <property type="term" value="F:nucleic acid binding"/>
    <property type="evidence" value="ECO:0007669"/>
    <property type="project" value="InterPro"/>
</dbReference>
<feature type="region of interest" description="Disordered" evidence="3">
    <location>
        <begin position="777"/>
        <end position="862"/>
    </location>
</feature>
<dbReference type="AlphaFoldDB" id="A0AAN6YJJ0"/>
<proteinExistence type="predicted"/>
<feature type="coiled-coil region" evidence="2">
    <location>
        <begin position="264"/>
        <end position="298"/>
    </location>
</feature>
<dbReference type="Gene3D" id="2.40.70.10">
    <property type="entry name" value="Acid Proteases"/>
    <property type="match status" value="1"/>
</dbReference>
<dbReference type="SUPFAM" id="SSF57756">
    <property type="entry name" value="Retrovirus zinc finger-like domains"/>
    <property type="match status" value="1"/>
</dbReference>
<feature type="domain" description="CCHC-type" evidence="4">
    <location>
        <begin position="568"/>
        <end position="584"/>
    </location>
</feature>
<evidence type="ECO:0000256" key="1">
    <source>
        <dbReference type="PROSITE-ProRule" id="PRU00047"/>
    </source>
</evidence>
<feature type="compositionally biased region" description="Pro residues" evidence="3">
    <location>
        <begin position="825"/>
        <end position="835"/>
    </location>
</feature>
<feature type="region of interest" description="Disordered" evidence="3">
    <location>
        <begin position="66"/>
        <end position="87"/>
    </location>
</feature>
<evidence type="ECO:0000313" key="5">
    <source>
        <dbReference type="EMBL" id="KAK4220459.1"/>
    </source>
</evidence>
<reference evidence="5" key="1">
    <citation type="journal article" date="2023" name="Mol. Phylogenet. Evol.">
        <title>Genome-scale phylogeny and comparative genomics of the fungal order Sordariales.</title>
        <authorList>
            <person name="Hensen N."/>
            <person name="Bonometti L."/>
            <person name="Westerberg I."/>
            <person name="Brannstrom I.O."/>
            <person name="Guillou S."/>
            <person name="Cros-Aarteil S."/>
            <person name="Calhoun S."/>
            <person name="Haridas S."/>
            <person name="Kuo A."/>
            <person name="Mondo S."/>
            <person name="Pangilinan J."/>
            <person name="Riley R."/>
            <person name="LaButti K."/>
            <person name="Andreopoulos B."/>
            <person name="Lipzen A."/>
            <person name="Chen C."/>
            <person name="Yan M."/>
            <person name="Daum C."/>
            <person name="Ng V."/>
            <person name="Clum A."/>
            <person name="Steindorff A."/>
            <person name="Ohm R.A."/>
            <person name="Martin F."/>
            <person name="Silar P."/>
            <person name="Natvig D.O."/>
            <person name="Lalanne C."/>
            <person name="Gautier V."/>
            <person name="Ament-Velasquez S.L."/>
            <person name="Kruys A."/>
            <person name="Hutchinson M.I."/>
            <person name="Powell A.J."/>
            <person name="Barry K."/>
            <person name="Miller A.N."/>
            <person name="Grigoriev I.V."/>
            <person name="Debuchy R."/>
            <person name="Gladieux P."/>
            <person name="Hiltunen Thoren M."/>
            <person name="Johannesson H."/>
        </authorList>
    </citation>
    <scope>NUCLEOTIDE SEQUENCE</scope>
    <source>
        <strain evidence="5">CBS 990.96</strain>
    </source>
</reference>
<organism evidence="5 6">
    <name type="scientific">Podospora fimiseda</name>
    <dbReference type="NCBI Taxonomy" id="252190"/>
    <lineage>
        <taxon>Eukaryota</taxon>
        <taxon>Fungi</taxon>
        <taxon>Dikarya</taxon>
        <taxon>Ascomycota</taxon>
        <taxon>Pezizomycotina</taxon>
        <taxon>Sordariomycetes</taxon>
        <taxon>Sordariomycetidae</taxon>
        <taxon>Sordariales</taxon>
        <taxon>Podosporaceae</taxon>
        <taxon>Podospora</taxon>
    </lineage>
</organism>
<comment type="caution">
    <text evidence="5">The sequence shown here is derived from an EMBL/GenBank/DDBJ whole genome shotgun (WGS) entry which is preliminary data.</text>
</comment>